<dbReference type="Proteomes" id="UP001178507">
    <property type="component" value="Unassembled WGS sequence"/>
</dbReference>
<dbReference type="SUPFAM" id="SSF48452">
    <property type="entry name" value="TPR-like"/>
    <property type="match status" value="4"/>
</dbReference>
<dbReference type="EMBL" id="CAUJNA010000033">
    <property type="protein sequence ID" value="CAJ1370687.1"/>
    <property type="molecule type" value="Genomic_DNA"/>
</dbReference>
<dbReference type="InterPro" id="IPR019734">
    <property type="entry name" value="TPR_rpt"/>
</dbReference>
<reference evidence="1" key="1">
    <citation type="submission" date="2023-08" db="EMBL/GenBank/DDBJ databases">
        <authorList>
            <person name="Chen Y."/>
            <person name="Shah S."/>
            <person name="Dougan E. K."/>
            <person name="Thang M."/>
            <person name="Chan C."/>
        </authorList>
    </citation>
    <scope>NUCLEOTIDE SEQUENCE</scope>
</reference>
<sequence length="634" mass="68690">MGQWAQEAVLRFRNAKRDLEYDRTNAALDEATQAYAAFQVAADAEGMAECVRIVCHAMARQGLRKQAIQMATEELEKFREQSKKRAEALMLLTLAEIKLNASAKETREEAAQLANQAKSAFQTMKDRRMEGESCLANGNALLKLEGTAGPAAEAFEHARSTFRSLQSLQLEGRALHGLACCRAKGGRFDQAVQRGNEALDCFVDRNECLEAAELEAISSWQLELGDSQSALKSAEQSLALAEACSPRRQALALRALVRAYIAQGKAGLVLGNCVEAVSKFQEANAREAESIGLLALVECSIAAEDTLDRTMQAATDACLAFRELGDAQQEMQMLCTMSRQCLRRRQLDQAEDHARTALHIAQAVDDRALRAESVGLLADVFLAKPNSDKALAILKQEQAINRNDRDALGQALCLLSMANVHMELSKPKEVLACAEEARALFRSMGDKMGELSALQITADVHARAMRYSDMLATLEKALQLATGVGDTVTEASLNVSIAQATMGLMEVGHDAPDSPAFKELASKAAQVAKKAVGLARRQQRTDLVCSALCALSQSQFLGGEKEAARQAASTAANLARNAGDRLAEATALVLSANTYLALGKSEAAKQASSKALYVFEEGFETTLARTWQRRPWML</sequence>
<evidence type="ECO:0008006" key="3">
    <source>
        <dbReference type="Google" id="ProtNLM"/>
    </source>
</evidence>
<dbReference type="SMART" id="SM00028">
    <property type="entry name" value="TPR"/>
    <property type="match status" value="6"/>
</dbReference>
<comment type="caution">
    <text evidence="1">The sequence shown here is derived from an EMBL/GenBank/DDBJ whole genome shotgun (WGS) entry which is preliminary data.</text>
</comment>
<evidence type="ECO:0000313" key="2">
    <source>
        <dbReference type="Proteomes" id="UP001178507"/>
    </source>
</evidence>
<dbReference type="PANTHER" id="PTHR10098">
    <property type="entry name" value="RAPSYN-RELATED"/>
    <property type="match status" value="1"/>
</dbReference>
<protein>
    <recommendedName>
        <fullName evidence="3">MalT-like TPR region domain-containing protein</fullName>
    </recommendedName>
</protein>
<gene>
    <name evidence="1" type="ORF">EVOR1521_LOCUS1193</name>
</gene>
<keyword evidence="2" id="KW-1185">Reference proteome</keyword>
<organism evidence="1 2">
    <name type="scientific">Effrenium voratum</name>
    <dbReference type="NCBI Taxonomy" id="2562239"/>
    <lineage>
        <taxon>Eukaryota</taxon>
        <taxon>Sar</taxon>
        <taxon>Alveolata</taxon>
        <taxon>Dinophyceae</taxon>
        <taxon>Suessiales</taxon>
        <taxon>Symbiodiniaceae</taxon>
        <taxon>Effrenium</taxon>
    </lineage>
</organism>
<evidence type="ECO:0000313" key="1">
    <source>
        <dbReference type="EMBL" id="CAJ1370687.1"/>
    </source>
</evidence>
<dbReference type="Gene3D" id="1.25.40.10">
    <property type="entry name" value="Tetratricopeptide repeat domain"/>
    <property type="match status" value="3"/>
</dbReference>
<name>A0AA36HLF5_9DINO</name>
<dbReference type="InterPro" id="IPR011990">
    <property type="entry name" value="TPR-like_helical_dom_sf"/>
</dbReference>
<proteinExistence type="predicted"/>
<dbReference type="AlphaFoldDB" id="A0AA36HLF5"/>
<accession>A0AA36HLF5</accession>
<dbReference type="PANTHER" id="PTHR10098:SF108">
    <property type="entry name" value="TETRATRICOPEPTIDE REPEAT PROTEIN 28"/>
    <property type="match status" value="1"/>
</dbReference>